<evidence type="ECO:0000313" key="4">
    <source>
        <dbReference type="Proteomes" id="UP001283341"/>
    </source>
</evidence>
<dbReference type="AlphaFoldDB" id="A0AAE0HWB5"/>
<protein>
    <submittedName>
        <fullName evidence="3">Aldo/keto reductase</fullName>
    </submittedName>
</protein>
<dbReference type="Pfam" id="PF00248">
    <property type="entry name" value="Aldo_ket_red"/>
    <property type="match status" value="1"/>
</dbReference>
<feature type="domain" description="NADP-dependent oxidoreductase" evidence="2">
    <location>
        <begin position="8"/>
        <end position="309"/>
    </location>
</feature>
<dbReference type="PROSITE" id="PS00062">
    <property type="entry name" value="ALDOKETO_REDUCTASE_2"/>
    <property type="match status" value="1"/>
</dbReference>
<keyword evidence="4" id="KW-1185">Reference proteome</keyword>
<proteinExistence type="predicted"/>
<dbReference type="Proteomes" id="UP001283341">
    <property type="component" value="Unassembled WGS sequence"/>
</dbReference>
<gene>
    <name evidence="3" type="ORF">B0H66DRAFT_630482</name>
</gene>
<sequence>MASQAKPRIILGLMTFAPDENTGARLTDLQDLKTALDIFQRRGFTELDTARSYGGGAQEGYTRRAGWKERGMTIATKVFPVPPGNHEPEVITKHFETSLKELGTDCVDDRSVPFAATLEAMNRLHQQGKFKQLGLSNFTSFEVAEIVMTCKYHNWVRPTIYQAVYNCMQRSIERELIPALRRYGLDLVIYSPIVGGLLTGSVTNKDTVPTEGRFSKKFLGGAMRDKYFKDSNFEAVAELKRAGDKLGISTIEIALRWMIHHSKLKMAKDGGNDGIIIGISKLDHLDQNLDYLEQGPLPEDILAALDRMYRIAKPDEAPYWLMDLEYTYDTLEVLFGAGAK</sequence>
<accession>A0AAE0HWB5</accession>
<dbReference type="PANTHER" id="PTHR43364">
    <property type="entry name" value="NADH-SPECIFIC METHYLGLYOXAL REDUCTASE-RELATED"/>
    <property type="match status" value="1"/>
</dbReference>
<comment type="caution">
    <text evidence="3">The sequence shown here is derived from an EMBL/GenBank/DDBJ whole genome shotgun (WGS) entry which is preliminary data.</text>
</comment>
<dbReference type="Gene3D" id="3.20.20.100">
    <property type="entry name" value="NADP-dependent oxidoreductase domain"/>
    <property type="match status" value="1"/>
</dbReference>
<dbReference type="InterPro" id="IPR050523">
    <property type="entry name" value="AKR_Detox_Biosynth"/>
</dbReference>
<dbReference type="EMBL" id="JAUEDM010000007">
    <property type="protein sequence ID" value="KAK3314110.1"/>
    <property type="molecule type" value="Genomic_DNA"/>
</dbReference>
<organism evidence="3 4">
    <name type="scientific">Apodospora peruviana</name>
    <dbReference type="NCBI Taxonomy" id="516989"/>
    <lineage>
        <taxon>Eukaryota</taxon>
        <taxon>Fungi</taxon>
        <taxon>Dikarya</taxon>
        <taxon>Ascomycota</taxon>
        <taxon>Pezizomycotina</taxon>
        <taxon>Sordariomycetes</taxon>
        <taxon>Sordariomycetidae</taxon>
        <taxon>Sordariales</taxon>
        <taxon>Lasiosphaeriaceae</taxon>
        <taxon>Apodospora</taxon>
    </lineage>
</organism>
<dbReference type="GO" id="GO:0016491">
    <property type="term" value="F:oxidoreductase activity"/>
    <property type="evidence" value="ECO:0007669"/>
    <property type="project" value="UniProtKB-KW"/>
</dbReference>
<reference evidence="3" key="1">
    <citation type="journal article" date="2023" name="Mol. Phylogenet. Evol.">
        <title>Genome-scale phylogeny and comparative genomics of the fungal order Sordariales.</title>
        <authorList>
            <person name="Hensen N."/>
            <person name="Bonometti L."/>
            <person name="Westerberg I."/>
            <person name="Brannstrom I.O."/>
            <person name="Guillou S."/>
            <person name="Cros-Aarteil S."/>
            <person name="Calhoun S."/>
            <person name="Haridas S."/>
            <person name="Kuo A."/>
            <person name="Mondo S."/>
            <person name="Pangilinan J."/>
            <person name="Riley R."/>
            <person name="LaButti K."/>
            <person name="Andreopoulos B."/>
            <person name="Lipzen A."/>
            <person name="Chen C."/>
            <person name="Yan M."/>
            <person name="Daum C."/>
            <person name="Ng V."/>
            <person name="Clum A."/>
            <person name="Steindorff A."/>
            <person name="Ohm R.A."/>
            <person name="Martin F."/>
            <person name="Silar P."/>
            <person name="Natvig D.O."/>
            <person name="Lalanne C."/>
            <person name="Gautier V."/>
            <person name="Ament-Velasquez S.L."/>
            <person name="Kruys A."/>
            <person name="Hutchinson M.I."/>
            <person name="Powell A.J."/>
            <person name="Barry K."/>
            <person name="Miller A.N."/>
            <person name="Grigoriev I.V."/>
            <person name="Debuchy R."/>
            <person name="Gladieux P."/>
            <person name="Hiltunen Thoren M."/>
            <person name="Johannesson H."/>
        </authorList>
    </citation>
    <scope>NUCLEOTIDE SEQUENCE</scope>
    <source>
        <strain evidence="3">CBS 118394</strain>
    </source>
</reference>
<dbReference type="CDD" id="cd19075">
    <property type="entry name" value="AKR_AKR7A1-5"/>
    <property type="match status" value="1"/>
</dbReference>
<evidence type="ECO:0000313" key="3">
    <source>
        <dbReference type="EMBL" id="KAK3314110.1"/>
    </source>
</evidence>
<name>A0AAE0HWB5_9PEZI</name>
<dbReference type="SUPFAM" id="SSF51430">
    <property type="entry name" value="NAD(P)-linked oxidoreductase"/>
    <property type="match status" value="1"/>
</dbReference>
<evidence type="ECO:0000259" key="2">
    <source>
        <dbReference type="Pfam" id="PF00248"/>
    </source>
</evidence>
<dbReference type="InterPro" id="IPR036812">
    <property type="entry name" value="NAD(P)_OxRdtase_dom_sf"/>
</dbReference>
<dbReference type="PANTHER" id="PTHR43364:SF4">
    <property type="entry name" value="NAD(P)-LINKED OXIDOREDUCTASE SUPERFAMILY PROTEIN"/>
    <property type="match status" value="1"/>
</dbReference>
<evidence type="ECO:0000256" key="1">
    <source>
        <dbReference type="ARBA" id="ARBA00023002"/>
    </source>
</evidence>
<keyword evidence="1" id="KW-0560">Oxidoreductase</keyword>
<dbReference type="InterPro" id="IPR023210">
    <property type="entry name" value="NADP_OxRdtase_dom"/>
</dbReference>
<dbReference type="InterPro" id="IPR018170">
    <property type="entry name" value="Aldo/ket_reductase_CS"/>
</dbReference>
<reference evidence="3" key="2">
    <citation type="submission" date="2023-06" db="EMBL/GenBank/DDBJ databases">
        <authorList>
            <consortium name="Lawrence Berkeley National Laboratory"/>
            <person name="Haridas S."/>
            <person name="Hensen N."/>
            <person name="Bonometti L."/>
            <person name="Westerberg I."/>
            <person name="Brannstrom I.O."/>
            <person name="Guillou S."/>
            <person name="Cros-Aarteil S."/>
            <person name="Calhoun S."/>
            <person name="Kuo A."/>
            <person name="Mondo S."/>
            <person name="Pangilinan J."/>
            <person name="Riley R."/>
            <person name="Labutti K."/>
            <person name="Andreopoulos B."/>
            <person name="Lipzen A."/>
            <person name="Chen C."/>
            <person name="Yanf M."/>
            <person name="Daum C."/>
            <person name="Ng V."/>
            <person name="Clum A."/>
            <person name="Steindorff A."/>
            <person name="Ohm R."/>
            <person name="Martin F."/>
            <person name="Silar P."/>
            <person name="Natvig D."/>
            <person name="Lalanne C."/>
            <person name="Gautier V."/>
            <person name="Ament-Velasquez S.L."/>
            <person name="Kruys A."/>
            <person name="Hutchinson M.I."/>
            <person name="Powell A.J."/>
            <person name="Barry K."/>
            <person name="Miller A.N."/>
            <person name="Grigoriev I.V."/>
            <person name="Debuchy R."/>
            <person name="Gladieux P."/>
            <person name="Thoren M.H."/>
            <person name="Johannesson H."/>
        </authorList>
    </citation>
    <scope>NUCLEOTIDE SEQUENCE</scope>
    <source>
        <strain evidence="3">CBS 118394</strain>
    </source>
</reference>